<sequence>MSEEILQTKLRKTESPVKKIKQSITVIQCILEETPASYPNMRSTTPRLAWCNPQLLNYEQNNHQMQRSQLRDGQRANHRHNLNKNHLLKETTTNTSLFQVIHRKEPYQPQSDYQGSMLLCVPLGDSYPPNIQACLRVAAYLLRV</sequence>
<dbReference type="AlphaFoldDB" id="A0A7R8UMQ6"/>
<keyword evidence="2" id="KW-1185">Reference proteome</keyword>
<proteinExistence type="predicted"/>
<dbReference type="Proteomes" id="UP000594454">
    <property type="component" value="Chromosome 2"/>
</dbReference>
<dbReference type="EMBL" id="LR899010">
    <property type="protein sequence ID" value="CAD7083464.1"/>
    <property type="molecule type" value="Genomic_DNA"/>
</dbReference>
<name>A0A7R8UMQ6_HERIL</name>
<organism evidence="1 2">
    <name type="scientific">Hermetia illucens</name>
    <name type="common">Black soldier fly</name>
    <dbReference type="NCBI Taxonomy" id="343691"/>
    <lineage>
        <taxon>Eukaryota</taxon>
        <taxon>Metazoa</taxon>
        <taxon>Ecdysozoa</taxon>
        <taxon>Arthropoda</taxon>
        <taxon>Hexapoda</taxon>
        <taxon>Insecta</taxon>
        <taxon>Pterygota</taxon>
        <taxon>Neoptera</taxon>
        <taxon>Endopterygota</taxon>
        <taxon>Diptera</taxon>
        <taxon>Brachycera</taxon>
        <taxon>Stratiomyomorpha</taxon>
        <taxon>Stratiomyidae</taxon>
        <taxon>Hermetiinae</taxon>
        <taxon>Hermetia</taxon>
    </lineage>
</organism>
<protein>
    <submittedName>
        <fullName evidence="1">Uncharacterized protein</fullName>
    </submittedName>
</protein>
<reference evidence="1 2" key="1">
    <citation type="submission" date="2020-11" db="EMBL/GenBank/DDBJ databases">
        <authorList>
            <person name="Wallbank WR R."/>
            <person name="Pardo Diaz C."/>
            <person name="Kozak K."/>
            <person name="Martin S."/>
            <person name="Jiggins C."/>
            <person name="Moest M."/>
            <person name="Warren A I."/>
            <person name="Generalovic N T."/>
            <person name="Byers J.R.P. K."/>
            <person name="Montejo-Kovacevich G."/>
            <person name="Yen C E."/>
        </authorList>
    </citation>
    <scope>NUCLEOTIDE SEQUENCE [LARGE SCALE GENOMIC DNA]</scope>
</reference>
<evidence type="ECO:0000313" key="1">
    <source>
        <dbReference type="EMBL" id="CAD7083464.1"/>
    </source>
</evidence>
<dbReference type="InParanoid" id="A0A7R8UMQ6"/>
<evidence type="ECO:0000313" key="2">
    <source>
        <dbReference type="Proteomes" id="UP000594454"/>
    </source>
</evidence>
<accession>A0A7R8UMQ6</accession>
<gene>
    <name evidence="1" type="ORF">HERILL_LOCUS6421</name>
</gene>